<dbReference type="EMBL" id="JAAIYO010000002">
    <property type="protein sequence ID" value="MBE4748373.1"/>
    <property type="molecule type" value="Genomic_DNA"/>
</dbReference>
<evidence type="ECO:0000259" key="1">
    <source>
        <dbReference type="Pfam" id="PF07791"/>
    </source>
</evidence>
<name>A0ABR9PKD6_9BACT</name>
<evidence type="ECO:0000313" key="2">
    <source>
        <dbReference type="EMBL" id="MBE4748373.1"/>
    </source>
</evidence>
<dbReference type="InterPro" id="IPR012433">
    <property type="entry name" value="Imm11"/>
</dbReference>
<comment type="caution">
    <text evidence="2">The sequence shown here is derived from an EMBL/GenBank/DDBJ whole genome shotgun (WGS) entry which is preliminary data.</text>
</comment>
<gene>
    <name evidence="2" type="ORF">G4177_09355</name>
</gene>
<accession>A0ABR9PKD6</accession>
<reference evidence="2 3" key="1">
    <citation type="submission" date="2020-02" db="EMBL/GenBank/DDBJ databases">
        <authorList>
            <person name="Babadi Z.K."/>
            <person name="Risdian C."/>
            <person name="Ebrahimipour G.H."/>
            <person name="Wink J."/>
        </authorList>
    </citation>
    <scope>NUCLEOTIDE SEQUENCE [LARGE SCALE GENOMIC DNA]</scope>
    <source>
        <strain evidence="2 3">ZKHCc1 1396</strain>
    </source>
</reference>
<evidence type="ECO:0000313" key="3">
    <source>
        <dbReference type="Proteomes" id="UP001516472"/>
    </source>
</evidence>
<organism evidence="2 3">
    <name type="scientific">Corallococcus soli</name>
    <dbReference type="NCBI Taxonomy" id="2710757"/>
    <lineage>
        <taxon>Bacteria</taxon>
        <taxon>Pseudomonadati</taxon>
        <taxon>Myxococcota</taxon>
        <taxon>Myxococcia</taxon>
        <taxon>Myxococcales</taxon>
        <taxon>Cystobacterineae</taxon>
        <taxon>Myxococcaceae</taxon>
        <taxon>Corallococcus</taxon>
    </lineage>
</organism>
<dbReference type="Proteomes" id="UP001516472">
    <property type="component" value="Unassembled WGS sequence"/>
</dbReference>
<protein>
    <recommendedName>
        <fullName evidence="1">Immunity MXAN-0049 protein domain-containing protein</fullName>
    </recommendedName>
</protein>
<feature type="domain" description="Immunity MXAN-0049 protein" evidence="1">
    <location>
        <begin position="5"/>
        <end position="133"/>
    </location>
</feature>
<keyword evidence="3" id="KW-1185">Reference proteome</keyword>
<dbReference type="Pfam" id="PF07791">
    <property type="entry name" value="Imm11"/>
    <property type="match status" value="1"/>
</dbReference>
<proteinExistence type="predicted"/>
<sequence length="139" mass="15547">MMVPDLVSTTERIAIVSNKLKGLLEQHSGARIEFLPASIANHKGRIAAKDYFIANVLDHVDCVDKERSEVEELHPDPTLLSGLFRLQVLQEPIPPEAKLFRLKTMPPAILIRDDLRALLDAESLTGIRYIAMGEECAIY</sequence>